<dbReference type="InParanoid" id="A0A078AQ13"/>
<proteinExistence type="predicted"/>
<keyword evidence="1" id="KW-0472">Membrane</keyword>
<dbReference type="EMBL" id="CCKQ01011462">
    <property type="protein sequence ID" value="CDW83033.1"/>
    <property type="molecule type" value="Genomic_DNA"/>
</dbReference>
<dbReference type="Proteomes" id="UP000039865">
    <property type="component" value="Unassembled WGS sequence"/>
</dbReference>
<feature type="transmembrane region" description="Helical" evidence="1">
    <location>
        <begin position="212"/>
        <end position="232"/>
    </location>
</feature>
<protein>
    <submittedName>
        <fullName evidence="2">Uncharacterized protein</fullName>
    </submittedName>
</protein>
<feature type="transmembrane region" description="Helical" evidence="1">
    <location>
        <begin position="174"/>
        <end position="191"/>
    </location>
</feature>
<gene>
    <name evidence="2" type="primary">Contig13934.g14872</name>
    <name evidence="2" type="ORF">STYLEM_12072</name>
</gene>
<feature type="transmembrane region" description="Helical" evidence="1">
    <location>
        <begin position="135"/>
        <end position="154"/>
    </location>
</feature>
<evidence type="ECO:0000256" key="1">
    <source>
        <dbReference type="SAM" id="Phobius"/>
    </source>
</evidence>
<feature type="transmembrane region" description="Helical" evidence="1">
    <location>
        <begin position="244"/>
        <end position="263"/>
    </location>
</feature>
<keyword evidence="1" id="KW-1133">Transmembrane helix</keyword>
<name>A0A078AQ13_STYLE</name>
<keyword evidence="3" id="KW-1185">Reference proteome</keyword>
<evidence type="ECO:0000313" key="2">
    <source>
        <dbReference type="EMBL" id="CDW83033.1"/>
    </source>
</evidence>
<dbReference type="AlphaFoldDB" id="A0A078AQ13"/>
<reference evidence="2 3" key="1">
    <citation type="submission" date="2014-06" db="EMBL/GenBank/DDBJ databases">
        <authorList>
            <person name="Swart Estienne"/>
        </authorList>
    </citation>
    <scope>NUCLEOTIDE SEQUENCE [LARGE SCALE GENOMIC DNA]</scope>
    <source>
        <strain evidence="2 3">130c</strain>
    </source>
</reference>
<organism evidence="2 3">
    <name type="scientific">Stylonychia lemnae</name>
    <name type="common">Ciliate</name>
    <dbReference type="NCBI Taxonomy" id="5949"/>
    <lineage>
        <taxon>Eukaryota</taxon>
        <taxon>Sar</taxon>
        <taxon>Alveolata</taxon>
        <taxon>Ciliophora</taxon>
        <taxon>Intramacronucleata</taxon>
        <taxon>Spirotrichea</taxon>
        <taxon>Stichotrichia</taxon>
        <taxon>Sporadotrichida</taxon>
        <taxon>Oxytrichidae</taxon>
        <taxon>Stylonychinae</taxon>
        <taxon>Stylonychia</taxon>
    </lineage>
</organism>
<accession>A0A078AQ13</accession>
<keyword evidence="1" id="KW-0812">Transmembrane</keyword>
<sequence length="281" mass="33214">MYKSALPLLKDKQFIEGFRKQIFQLESEIFRAAASIPRERDVRKYKSQVMYIHSEMIAEETDLLKLNAAYHELIKLNQKLKLFWYYPGRPLAKKMTENVSFQQFSNIQEPVSYQQTKSSLTPAQQQQKQKLEQQFSVVTPLIIVYIKQMFIMFFLKVTLYQIEENGMGRNEKTIAYLFLVIYYILYFNSLYKFGNSFYNIMKNSLIDETDIMMLELIGTTVFGLLYLLYGVLYCTTFKNEGNTYYGECCIGVGVSIFIQCFLLRKFYMAQQSRLQDDKKTN</sequence>
<evidence type="ECO:0000313" key="3">
    <source>
        <dbReference type="Proteomes" id="UP000039865"/>
    </source>
</evidence>